<evidence type="ECO:0000313" key="6">
    <source>
        <dbReference type="Proteomes" id="UP000626092"/>
    </source>
</evidence>
<evidence type="ECO:0000313" key="5">
    <source>
        <dbReference type="EMBL" id="KAF7139006.1"/>
    </source>
</evidence>
<keyword evidence="6" id="KW-1185">Reference proteome</keyword>
<gene>
    <name evidence="5" type="ORF">RHSIM_Rhsim07G0195500</name>
</gene>
<dbReference type="InterPro" id="IPR001245">
    <property type="entry name" value="Ser-Thr/Tyr_kinase_cat_dom"/>
</dbReference>
<dbReference type="PANTHER" id="PTHR32099">
    <property type="entry name" value="CYSTEINE-RICH REPEAT SECRETORY PROTEIN"/>
    <property type="match status" value="1"/>
</dbReference>
<dbReference type="CDD" id="cd23509">
    <property type="entry name" value="Gnk2-like"/>
    <property type="match status" value="3"/>
</dbReference>
<feature type="domain" description="Gnk2-homologous" evidence="4">
    <location>
        <begin position="297"/>
        <end position="399"/>
    </location>
</feature>
<dbReference type="Gene3D" id="1.10.510.10">
    <property type="entry name" value="Transferase(Phosphotransferase) domain 1"/>
    <property type="match status" value="1"/>
</dbReference>
<dbReference type="InterPro" id="IPR038408">
    <property type="entry name" value="GNK2_sf"/>
</dbReference>
<dbReference type="FunFam" id="3.30.430.20:FF:000002">
    <property type="entry name" value="Cysteine-rich receptor-like protein kinase 10"/>
    <property type="match status" value="1"/>
</dbReference>
<keyword evidence="1" id="KW-0732">Signal</keyword>
<protein>
    <recommendedName>
        <fullName evidence="4">Gnk2-homologous domain-containing protein</fullName>
    </recommendedName>
</protein>
<evidence type="ECO:0000259" key="4">
    <source>
        <dbReference type="PROSITE" id="PS51473"/>
    </source>
</evidence>
<feature type="domain" description="Gnk2-homologous" evidence="4">
    <location>
        <begin position="405"/>
        <end position="512"/>
    </location>
</feature>
<dbReference type="PROSITE" id="PS51473">
    <property type="entry name" value="GNK2"/>
    <property type="match status" value="3"/>
</dbReference>
<evidence type="ECO:0000256" key="1">
    <source>
        <dbReference type="ARBA" id="ARBA00022729"/>
    </source>
</evidence>
<proteinExistence type="predicted"/>
<dbReference type="EMBL" id="WJXA01000007">
    <property type="protein sequence ID" value="KAF7139006.1"/>
    <property type="molecule type" value="Genomic_DNA"/>
</dbReference>
<dbReference type="InterPro" id="IPR002902">
    <property type="entry name" value="GNK2"/>
</dbReference>
<reference evidence="5" key="1">
    <citation type="submission" date="2019-11" db="EMBL/GenBank/DDBJ databases">
        <authorList>
            <person name="Liu Y."/>
            <person name="Hou J."/>
            <person name="Li T.-Q."/>
            <person name="Guan C.-H."/>
            <person name="Wu X."/>
            <person name="Wu H.-Z."/>
            <person name="Ling F."/>
            <person name="Zhang R."/>
            <person name="Shi X.-G."/>
            <person name="Ren J.-P."/>
            <person name="Chen E.-F."/>
            <person name="Sun J.-M."/>
        </authorList>
    </citation>
    <scope>NUCLEOTIDE SEQUENCE</scope>
    <source>
        <strain evidence="5">Adult_tree_wgs_1</strain>
        <tissue evidence="5">Leaves</tissue>
    </source>
</reference>
<dbReference type="PANTHER" id="PTHR32099:SF51">
    <property type="entry name" value="CYSTEINE-RICH RECEPTOR-LIKE PROTEIN KINASE 25 ISOFORM X1"/>
    <property type="match status" value="1"/>
</dbReference>
<sequence length="744" mass="82346">MSDDIIFLGMNLEEIFSRSDQSPLPEVDWALPPRYDEYTEDGFLITTECDVGQVVSSKDLKFVRDNMFDDLKCEKVDEVDVVRHETIGNLKLHAAKPSLHCKDPFWLACSKEDLVQKVLSELILLARNANSYGDLDLALRCEKPAALTDTSSAEAKSLHEAWERSNRLGLMFMRMTIVNNIKTTLPDVEDAKALSSLLDDLRSQAASGRAHLKFVTGNTSAGLEFQTIYGLMQCTPDLSNMDCNNCLQGSNGLLNRFRSTQMPNWKTEYNMVSWRVLLLLYLILLNIVTLTVSQPNFLKYYYISGSGSYSTNSTYQKNLVALLSSLSNSTDKYGFYSSSVGENPDRVNAIVLCRGDVDLDTCRSCINNATMKLPQLLPNYKAAIGWYRYCMLRYSDESINSILATNPSHFIYTYVNASSVNEFNRVLRSLLDGLRSKAASGGARRKFATNDTAGPDFQNIYGLMQCTPDLSEIDCNNCLQLSAQQIPHYFGGETGGTILAPSCTLRYETYQFFAKNPADAPPPTSVSSHGIVEGDAYMKALFSTLCLERIGLVRLNNTSTPASPSPGAHFCSSSAINRCDNKASGYMAPEYAVNGQFSVKSDVFSFGVLILEILSGRKNNSFYNGKNVEGLLGYAWKSCREGTYSNVIDPALRVNSGSMPEMIRCIHIGLLCVQESVAKRPAMAEVVLLLNSSSISLEEPSEPGFFLHSGSNNAELPLVQEHRSEFAVSGHSINEVTTTELYPR</sequence>
<dbReference type="Proteomes" id="UP000626092">
    <property type="component" value="Unassembled WGS sequence"/>
</dbReference>
<dbReference type="GO" id="GO:0004672">
    <property type="term" value="F:protein kinase activity"/>
    <property type="evidence" value="ECO:0007669"/>
    <property type="project" value="InterPro"/>
</dbReference>
<dbReference type="AlphaFoldDB" id="A0A834LGQ8"/>
<dbReference type="Pfam" id="PF01657">
    <property type="entry name" value="Stress-antifung"/>
    <property type="match status" value="3"/>
</dbReference>
<keyword evidence="3" id="KW-1133">Transmembrane helix</keyword>
<evidence type="ECO:0000256" key="2">
    <source>
        <dbReference type="ARBA" id="ARBA00022737"/>
    </source>
</evidence>
<keyword evidence="3" id="KW-0812">Transmembrane</keyword>
<dbReference type="FunFam" id="3.30.430.20:FF:000003">
    <property type="entry name" value="Cysteine-rich RLK (RECEPTOR-like protein kinase) 10"/>
    <property type="match status" value="1"/>
</dbReference>
<dbReference type="InterPro" id="IPR011009">
    <property type="entry name" value="Kinase-like_dom_sf"/>
</dbReference>
<dbReference type="SUPFAM" id="SSF56112">
    <property type="entry name" value="Protein kinase-like (PK-like)"/>
    <property type="match status" value="1"/>
</dbReference>
<comment type="caution">
    <text evidence="5">The sequence shown here is derived from an EMBL/GenBank/DDBJ whole genome shotgun (WGS) entry which is preliminary data.</text>
</comment>
<dbReference type="Pfam" id="PF07714">
    <property type="entry name" value="PK_Tyr_Ser-Thr"/>
    <property type="match status" value="1"/>
</dbReference>
<evidence type="ECO:0000256" key="3">
    <source>
        <dbReference type="SAM" id="Phobius"/>
    </source>
</evidence>
<dbReference type="Gene3D" id="3.30.430.20">
    <property type="entry name" value="Gnk2 domain, C-X8-C-X2-C motif"/>
    <property type="match status" value="3"/>
</dbReference>
<dbReference type="OrthoDB" id="4062651at2759"/>
<name>A0A834LGQ8_RHOSS</name>
<feature type="transmembrane region" description="Helical" evidence="3">
    <location>
        <begin position="272"/>
        <end position="292"/>
    </location>
</feature>
<feature type="domain" description="Gnk2-homologous" evidence="4">
    <location>
        <begin position="172"/>
        <end position="281"/>
    </location>
</feature>
<organism evidence="5 6">
    <name type="scientific">Rhododendron simsii</name>
    <name type="common">Sims's rhododendron</name>
    <dbReference type="NCBI Taxonomy" id="118357"/>
    <lineage>
        <taxon>Eukaryota</taxon>
        <taxon>Viridiplantae</taxon>
        <taxon>Streptophyta</taxon>
        <taxon>Embryophyta</taxon>
        <taxon>Tracheophyta</taxon>
        <taxon>Spermatophyta</taxon>
        <taxon>Magnoliopsida</taxon>
        <taxon>eudicotyledons</taxon>
        <taxon>Gunneridae</taxon>
        <taxon>Pentapetalae</taxon>
        <taxon>asterids</taxon>
        <taxon>Ericales</taxon>
        <taxon>Ericaceae</taxon>
        <taxon>Ericoideae</taxon>
        <taxon>Rhodoreae</taxon>
        <taxon>Rhododendron</taxon>
    </lineage>
</organism>
<keyword evidence="2" id="KW-0677">Repeat</keyword>
<accession>A0A834LGQ8</accession>
<keyword evidence="3" id="KW-0472">Membrane</keyword>